<keyword evidence="1" id="KW-0677">Repeat</keyword>
<organism evidence="4 5">
    <name type="scientific">Dysosmobacter welbionis</name>
    <dbReference type="NCBI Taxonomy" id="2093857"/>
    <lineage>
        <taxon>Bacteria</taxon>
        <taxon>Bacillati</taxon>
        <taxon>Bacillota</taxon>
        <taxon>Clostridia</taxon>
        <taxon>Eubacteriales</taxon>
        <taxon>Oscillospiraceae</taxon>
        <taxon>Dysosmobacter</taxon>
    </lineage>
</organism>
<dbReference type="InterPro" id="IPR001119">
    <property type="entry name" value="SLH_dom"/>
</dbReference>
<dbReference type="EMBL" id="CP034413">
    <property type="protein sequence ID" value="QCI59167.1"/>
    <property type="molecule type" value="Genomic_DNA"/>
</dbReference>
<proteinExistence type="predicted"/>
<name>A0A4D7AXW7_9FIRM</name>
<dbReference type="RefSeq" id="WP_136891157.1">
    <property type="nucleotide sequence ID" value="NZ_CP034413.3"/>
</dbReference>
<dbReference type="PROSITE" id="PS51272">
    <property type="entry name" value="SLH"/>
    <property type="match status" value="2"/>
</dbReference>
<dbReference type="Proteomes" id="UP000298642">
    <property type="component" value="Chromosome"/>
</dbReference>
<feature type="domain" description="SLH" evidence="3">
    <location>
        <begin position="90"/>
        <end position="153"/>
    </location>
</feature>
<evidence type="ECO:0000256" key="1">
    <source>
        <dbReference type="ARBA" id="ARBA00022737"/>
    </source>
</evidence>
<evidence type="ECO:0000313" key="4">
    <source>
        <dbReference type="EMBL" id="QCI59167.1"/>
    </source>
</evidence>
<keyword evidence="5" id="KW-1185">Reference proteome</keyword>
<keyword evidence="2" id="KW-0732">Signal</keyword>
<feature type="signal peptide" evidence="2">
    <location>
        <begin position="1"/>
        <end position="24"/>
    </location>
</feature>
<feature type="chain" id="PRO_5020898583" evidence="2">
    <location>
        <begin position="25"/>
        <end position="1287"/>
    </location>
</feature>
<evidence type="ECO:0000259" key="3">
    <source>
        <dbReference type="PROSITE" id="PS51272"/>
    </source>
</evidence>
<sequence>MKKFLSLVLALVMTMSLVTVSAGAKDFTDSEDLSGEAYAEAVNVMSEMGIIDGYAGGAFQPQGTLTRGAAAKIIACMMLGKTTAEALGTQAAPFKDVPVGSTFAGYIAYCVESGLIDGYADGTFRPSAQLTGFAFLKMLLTALGYDSAIEGFTGTNWTVNVASRAIEAGLTKGNENFVGTRAATREEACLYAVNALKATLVEYENKGTDVTVNGATVAIGASKPTYVTSNIHDAATSINDATDNVKNGWTVEFAEKYQPDLALKDTADDFGRPAHTWTWKKAEIGTYVDFDKMVAEYTTKVTGEDLYNLLGKTAIDDNTLFVYVDGEDENLGDAAFGKADMVKKNDETIGRTGNGVLTQVFLDTQDDEITVAIINTYLAKAAEDYDEKNDDVDLDVYYVDNNGTSRKPVYMKTADEDKPQKQTISVDGEDFAIEEVAENDLFLVTIAQGVIQTMDAPEVLSDTSISNFRLEKYVTAGGTQYDYADTVMYDEEVLDQYDDANMKDVTYNVILDAYGYMIGIEQNEDPDQYVFLTGIDGKNSNLSVRNADANVIFMDGNMDTVTVNMTKSDIDTTGKNLSQLNTWCTYTVNNDNVYTLKEVAVSTSKNVIDDDTDVAQYAQDVGSNGATIDKKHVSLKAANNSSYVYGNDDSVYLNVELKNVEVEDTTGGDQRQIVDDVESVTTGVKNVNLVMEDLKKDGNYIAPAAEIYTLYNDDGYVIAAVTIGENEGTSSNYVYVTSSNVNREAYDDETEWTWTREVVVNGELVEISEVGDSLEWIGNASKNQGEMAQGEWFEVKYDADGNVRKVEAIDFSKAADKFVDEVEDVEDAVEDFDTVLLSDTNTVEKLTFKNGTLYTDRNATKGFSVSPEVKVVLSLADKKGNEFDDVDDSYTGYNGLEKALRDMNAQGTFGTGVVEVSAILDNGVATSIVINDKAKAGSDVSNPTVPEGEFLPASWNPTTKGIELRYYEKSMSDSEIKAAIEDLLGAPVDRLNKFMGYVTLENGDMYRVNFTQIEVVAISIDGEVVSYPDKGDAANLTNIPAGNYFDINENPDGFIGGSNRGLLTVPSTGKVTVSNTNKDREFVTAYELDIDGTITSDVSAEVNGKTVSDGDYIADGEVVELTFTTAGDYTVNGELVRAAANDTYEIEATEAIMVRSVSNYMTEEDIADIVDAYNPGTPTGATITRSGDTLNIVLNNTVSDWTDVSGTGLFVLAEDLLEDNSILITFPDGSAERIDKGTNAAAAAAQLTPKLGNVSDLTPTPIVITVTVENAGSGASVEYTVNLSQAD</sequence>
<protein>
    <submittedName>
        <fullName evidence="4">S-layer homology domain-containing protein</fullName>
    </submittedName>
</protein>
<evidence type="ECO:0000256" key="2">
    <source>
        <dbReference type="SAM" id="SignalP"/>
    </source>
</evidence>
<feature type="domain" description="SLH" evidence="3">
    <location>
        <begin position="25"/>
        <end position="88"/>
    </location>
</feature>
<accession>A0A4D7AXW7</accession>
<gene>
    <name evidence="4" type="ORF">EIO64_07985</name>
</gene>
<evidence type="ECO:0000313" key="5">
    <source>
        <dbReference type="Proteomes" id="UP000298642"/>
    </source>
</evidence>
<dbReference type="KEGG" id="obj:EIO64_07985"/>
<reference evidence="5" key="1">
    <citation type="submission" date="2018-12" db="EMBL/GenBank/DDBJ databases">
        <title>Dusodibacter welbiota gen. nov., sp. nov., isolated from human faeces and emended description of the Oscillibacter genus.</title>
        <authorList>
            <person name="Le Roy T."/>
            <person name="Van der Smissen P."/>
            <person name="Delzenne N."/>
            <person name="Muccioli G."/>
            <person name="Collet J.F."/>
            <person name="Cani P.D."/>
        </authorList>
    </citation>
    <scope>NUCLEOTIDE SEQUENCE [LARGE SCALE GENOMIC DNA]</scope>
    <source>
        <strain evidence="5">J115</strain>
    </source>
</reference>
<dbReference type="Pfam" id="PF00395">
    <property type="entry name" value="SLH"/>
    <property type="match status" value="2"/>
</dbReference>